<keyword evidence="5" id="KW-1185">Reference proteome</keyword>
<dbReference type="EMBL" id="JBHMFC010000034">
    <property type="protein sequence ID" value="MFB9056871.1"/>
    <property type="molecule type" value="Genomic_DNA"/>
</dbReference>
<feature type="chain" id="PRO_5046594071" evidence="2">
    <location>
        <begin position="24"/>
        <end position="629"/>
    </location>
</feature>
<accession>A0ABV5FBQ9</accession>
<dbReference type="Pfam" id="PF18962">
    <property type="entry name" value="Por_Secre_tail"/>
    <property type="match status" value="1"/>
</dbReference>
<dbReference type="Pfam" id="PF17957">
    <property type="entry name" value="Big_7"/>
    <property type="match status" value="1"/>
</dbReference>
<dbReference type="NCBIfam" id="TIGR04183">
    <property type="entry name" value="Por_Secre_tail"/>
    <property type="match status" value="1"/>
</dbReference>
<dbReference type="InterPro" id="IPR013783">
    <property type="entry name" value="Ig-like_fold"/>
</dbReference>
<dbReference type="InterPro" id="IPR026444">
    <property type="entry name" value="Secre_tail"/>
</dbReference>
<dbReference type="RefSeq" id="WP_379861077.1">
    <property type="nucleotide sequence ID" value="NZ_JBHMFC010000034.1"/>
</dbReference>
<evidence type="ECO:0000259" key="3">
    <source>
        <dbReference type="Pfam" id="PF18962"/>
    </source>
</evidence>
<keyword evidence="1 2" id="KW-0732">Signal</keyword>
<protein>
    <submittedName>
        <fullName evidence="4">BNR-4 repeat-containing protein</fullName>
    </submittedName>
</protein>
<comment type="caution">
    <text evidence="4">The sequence shown here is derived from an EMBL/GenBank/DDBJ whole genome shotgun (WGS) entry which is preliminary data.</text>
</comment>
<dbReference type="Gene3D" id="2.60.40.10">
    <property type="entry name" value="Immunoglobulins"/>
    <property type="match status" value="1"/>
</dbReference>
<evidence type="ECO:0000256" key="2">
    <source>
        <dbReference type="SAM" id="SignalP"/>
    </source>
</evidence>
<proteinExistence type="predicted"/>
<dbReference type="Pfam" id="PF15892">
    <property type="entry name" value="BNR_4"/>
    <property type="match status" value="1"/>
</dbReference>
<dbReference type="SUPFAM" id="SSF50939">
    <property type="entry name" value="Sialidases"/>
    <property type="match status" value="1"/>
</dbReference>
<organism evidence="4 5">
    <name type="scientific">Mariniflexile ostreae</name>
    <dbReference type="NCBI Taxonomy" id="1520892"/>
    <lineage>
        <taxon>Bacteria</taxon>
        <taxon>Pseudomonadati</taxon>
        <taxon>Bacteroidota</taxon>
        <taxon>Flavobacteriia</taxon>
        <taxon>Flavobacteriales</taxon>
        <taxon>Flavobacteriaceae</taxon>
        <taxon>Mariniflexile</taxon>
    </lineage>
</organism>
<evidence type="ECO:0000313" key="4">
    <source>
        <dbReference type="EMBL" id="MFB9056871.1"/>
    </source>
</evidence>
<dbReference type="InterPro" id="IPR036278">
    <property type="entry name" value="Sialidase_sf"/>
</dbReference>
<reference evidence="4 5" key="1">
    <citation type="submission" date="2024-09" db="EMBL/GenBank/DDBJ databases">
        <authorList>
            <person name="Sun Q."/>
            <person name="Mori K."/>
        </authorList>
    </citation>
    <scope>NUCLEOTIDE SEQUENCE [LARGE SCALE GENOMIC DNA]</scope>
    <source>
        <strain evidence="4 5">CECT 8622</strain>
    </source>
</reference>
<sequence length="629" mass="69648">MNIKLHSLFACLFLVLATLNVSGQTTTSLVNYGQKVNTRNEASFAYHNNLVYILYVDNVADDSLGGMYWARICRYNLDTGAKDWSGNLFHTIATDNRNGDNDEGHNDSTIAVDGDGYIHVWIGMHNDKMKYYRSLSPGAYTSFGDFGNTFPGYNDTGLELKTYSYPVAATTTNGDVFVILRRTAWYYKNGELKGLQHNEKQDLYHWNNTTKTWTMDLVKKQDGRNAYMSNLYADNDNNLHIVTAWSQKHSGDNTFQKGTYVRYDVSANKYYKADGGQVNIPIDVDTADADKFYPGEHVWGDAYTEIQTPQVTVNSLGHPVVMYPYNTAPNFSQTNPSYVVNIATWNGASWTRVDNILSENIANHTRPPMTYTGGQINVFSRNINNVGQLTSSSDEGITFSAPVALKGAGNSPVQALNYSPNTDLYINKRELFRVVYPESNPSTNVNPTVSLTAPTDGAEFVEGTTITISANASDTDGTITKVEFFDGDGATNRLLHTATAAPYTYEWTAAPLGARSILAKAYDNLGGAAVSINHITVVASLSISDNELASKKGPTLYPNPFSEVINFKIHDGYKKAEVQIITVLGQTIFSQGYRENQTVEILTDKLATGPYLIKMNIDGHQTIKRMMKQ</sequence>
<feature type="signal peptide" evidence="2">
    <location>
        <begin position="1"/>
        <end position="23"/>
    </location>
</feature>
<dbReference type="Proteomes" id="UP001589585">
    <property type="component" value="Unassembled WGS sequence"/>
</dbReference>
<feature type="domain" description="Secretion system C-terminal sorting" evidence="3">
    <location>
        <begin position="556"/>
        <end position="626"/>
    </location>
</feature>
<evidence type="ECO:0000256" key="1">
    <source>
        <dbReference type="ARBA" id="ARBA00022729"/>
    </source>
</evidence>
<name>A0ABV5FBQ9_9FLAO</name>
<evidence type="ECO:0000313" key="5">
    <source>
        <dbReference type="Proteomes" id="UP001589585"/>
    </source>
</evidence>
<gene>
    <name evidence="4" type="ORF">ACFFU9_08970</name>
</gene>